<accession>A0A4Q9PDU5</accession>
<dbReference type="EMBL" id="ML145233">
    <property type="protein sequence ID" value="TBU52858.1"/>
    <property type="molecule type" value="Genomic_DNA"/>
</dbReference>
<reference evidence="1 2" key="1">
    <citation type="submission" date="2019-01" db="EMBL/GenBank/DDBJ databases">
        <title>Draft genome sequences of three monokaryotic isolates of the white-rot basidiomycete fungus Dichomitus squalens.</title>
        <authorList>
            <consortium name="DOE Joint Genome Institute"/>
            <person name="Lopez S.C."/>
            <person name="Andreopoulos B."/>
            <person name="Pangilinan J."/>
            <person name="Lipzen A."/>
            <person name="Riley R."/>
            <person name="Ahrendt S."/>
            <person name="Ng V."/>
            <person name="Barry K."/>
            <person name="Daum C."/>
            <person name="Grigoriev I.V."/>
            <person name="Hilden K.S."/>
            <person name="Makela M.R."/>
            <person name="de Vries R.P."/>
        </authorList>
    </citation>
    <scope>NUCLEOTIDE SEQUENCE [LARGE SCALE GENOMIC DNA]</scope>
    <source>
        <strain evidence="1 2">CBS 464.89</strain>
    </source>
</reference>
<gene>
    <name evidence="1" type="ORF">BD310DRAFT_909827</name>
</gene>
<sequence>MSINGYRNSAGLSDRMKKDRNLMIFQQQSVHGTGRLCDVEIHPDRQASSLNFAGLPNLECESFYMPDRTRGSRDTFSIAAILPPMLLLTRRLMRQHAGLQLLDHLGMAASRVSVNAKSLKLWLSDFIHEAGQGKGGPSRVHFVYIYEGHSPFQFEFFPYLTMPQCEGCGTPFLLLEKAQCGICILRLDAMKMVGQPLADDEEYWQEYPQCKRCGGAFAGLDARIWGRCAKLAKAVSDVDRQQIM</sequence>
<evidence type="ECO:0000313" key="2">
    <source>
        <dbReference type="Proteomes" id="UP000292082"/>
    </source>
</evidence>
<feature type="non-terminal residue" evidence="1">
    <location>
        <position position="244"/>
    </location>
</feature>
<proteinExistence type="predicted"/>
<organism evidence="1 2">
    <name type="scientific">Dichomitus squalens</name>
    <dbReference type="NCBI Taxonomy" id="114155"/>
    <lineage>
        <taxon>Eukaryota</taxon>
        <taxon>Fungi</taxon>
        <taxon>Dikarya</taxon>
        <taxon>Basidiomycota</taxon>
        <taxon>Agaricomycotina</taxon>
        <taxon>Agaricomycetes</taxon>
        <taxon>Polyporales</taxon>
        <taxon>Polyporaceae</taxon>
        <taxon>Dichomitus</taxon>
    </lineage>
</organism>
<keyword evidence="2" id="KW-1185">Reference proteome</keyword>
<evidence type="ECO:0000313" key="1">
    <source>
        <dbReference type="EMBL" id="TBU52858.1"/>
    </source>
</evidence>
<dbReference type="AlphaFoldDB" id="A0A4Q9PDU5"/>
<protein>
    <submittedName>
        <fullName evidence="1">Uncharacterized protein</fullName>
    </submittedName>
</protein>
<dbReference type="Proteomes" id="UP000292082">
    <property type="component" value="Unassembled WGS sequence"/>
</dbReference>
<name>A0A4Q9PDU5_9APHY</name>